<keyword evidence="2" id="KW-1185">Reference proteome</keyword>
<dbReference type="Proteomes" id="UP000254808">
    <property type="component" value="Chromosome"/>
</dbReference>
<dbReference type="OrthoDB" id="9802926at2"/>
<dbReference type="AlphaFoldDB" id="A0A345UJ23"/>
<accession>A0A345UJ23</accession>
<dbReference type="KEGG" id="cprv:CYPRO_1212"/>
<dbReference type="Gene3D" id="2.40.370.10">
    <property type="entry name" value="AttH-like domain"/>
    <property type="match status" value="1"/>
</dbReference>
<protein>
    <recommendedName>
        <fullName evidence="3">Hydroxyneurosporene synthase (CrtC)</fullName>
    </recommendedName>
</protein>
<proteinExistence type="predicted"/>
<reference evidence="1 2" key="1">
    <citation type="submission" date="2018-03" db="EMBL/GenBank/DDBJ databases">
        <title>Phenotypic and genomic properties of Cyclonatronum proteinivorum gen. nov., sp. nov., a haloalkaliphilic bacteroidete from soda lakes possessing Na+-translocating rhodopsin.</title>
        <authorList>
            <person name="Toshchakov S.V."/>
            <person name="Korzhenkov A."/>
            <person name="Samarov N.I."/>
            <person name="Kublanov I.V."/>
            <person name="Muntyan M.S."/>
            <person name="Sorokin D.Y."/>
        </authorList>
    </citation>
    <scope>NUCLEOTIDE SEQUENCE [LARGE SCALE GENOMIC DNA]</scope>
    <source>
        <strain evidence="1 2">Omega</strain>
    </source>
</reference>
<dbReference type="RefSeq" id="WP_114983753.1">
    <property type="nucleotide sequence ID" value="NZ_CP027806.1"/>
</dbReference>
<organism evidence="1 2">
    <name type="scientific">Cyclonatronum proteinivorum</name>
    <dbReference type="NCBI Taxonomy" id="1457365"/>
    <lineage>
        <taxon>Bacteria</taxon>
        <taxon>Pseudomonadati</taxon>
        <taxon>Balneolota</taxon>
        <taxon>Balneolia</taxon>
        <taxon>Balneolales</taxon>
        <taxon>Cyclonatronaceae</taxon>
        <taxon>Cyclonatronum</taxon>
    </lineage>
</organism>
<evidence type="ECO:0008006" key="3">
    <source>
        <dbReference type="Google" id="ProtNLM"/>
    </source>
</evidence>
<dbReference type="EMBL" id="CP027806">
    <property type="protein sequence ID" value="AXJ00475.1"/>
    <property type="molecule type" value="Genomic_DNA"/>
</dbReference>
<dbReference type="SUPFAM" id="SSF159245">
    <property type="entry name" value="AttH-like"/>
    <property type="match status" value="1"/>
</dbReference>
<sequence>MRKISTVSYLKAIMLSVIIMAAWHGGGITETNAQPLNPSGELSPLNADHIWAQTLSGSHFNEFWTWHFFMDDGMLVTITFSAANFGSLKSPVSGVRVSVVGLEGETWQLTREYPIEELIQDRETGLFQLRDEREVWFKGSLPDDMQLRIETTKDGITYDIHLFLDDIHPGFKFGDGIYRIGSEEIGIFTHIPFARARGHIEVNGTRRDVTGTAHMDHTFQHQTTTRLMDSGYRFISHTDEDNWDVLFFFLPAGERNLRTIGYMLSSTAGEQDIFAVHNIERKNTSRLHGKRVAAEAEIMLMHPAGTIKVANLRRERDMERFSMLSELSWVERRVARTFLGGEVLEFRGEATFSVPGRETATGFYNFFLVD</sequence>
<name>A0A345UJ23_9BACT</name>
<evidence type="ECO:0000313" key="1">
    <source>
        <dbReference type="EMBL" id="AXJ00475.1"/>
    </source>
</evidence>
<dbReference type="InterPro" id="IPR023374">
    <property type="entry name" value="AttH-like_dom_sf"/>
</dbReference>
<gene>
    <name evidence="1" type="ORF">CYPRO_1212</name>
</gene>
<evidence type="ECO:0000313" key="2">
    <source>
        <dbReference type="Proteomes" id="UP000254808"/>
    </source>
</evidence>